<sequence length="499" mass="55965">MAEESSVSELFVDSPLPTIYLPPYGASFQRGQKIAARDKSVTAQWANVVLPDYRLHEKQFDFQSHPRFPEFRRILKDLTIAPQTLAITSKFIASEGSTVLAVESQLLHPLWQLLELNTHTASKATAKNKNISISQCLQDAALPDEEVFIQLQSELWSGKNPRDMAGGVRADMIFSVLFFPKDFRETRGMKKHRQTRDTMLLTESPFSAKEQRGDTSDSAKHPWEPVLLPYEVKCLMLSHQNRVTKLGQIDMKAVKDIADHQIALGGTIRTGQLPSQGIKGIRSSLQQTLRYSVHYDARRTALGDYRNNLVLQLPSTIKEDLQKAVVASQRRGSGGKDNQGVRSKGKERSKLRSSQRLRKEEDKQREFGDEPGVGTSKNRPEGSNKEVSVTFLVGNISEENEAIPVLGSEAEGEPDIEDQPPYKRVKWMYAAEDKARCLLLFSLWLAVDDLHVFLQKAHNIDSKEKKDAEVAQGEASHRPQMVVSPNLIQEPEGSGSGRQ</sequence>
<gene>
    <name evidence="2" type="ORF">GLOTRDRAFT_96086</name>
</gene>
<reference evidence="2 3" key="1">
    <citation type="journal article" date="2012" name="Science">
        <title>The Paleozoic origin of enzymatic lignin decomposition reconstructed from 31 fungal genomes.</title>
        <authorList>
            <person name="Floudas D."/>
            <person name="Binder M."/>
            <person name="Riley R."/>
            <person name="Barry K."/>
            <person name="Blanchette R.A."/>
            <person name="Henrissat B."/>
            <person name="Martinez A.T."/>
            <person name="Otillar R."/>
            <person name="Spatafora J.W."/>
            <person name="Yadav J.S."/>
            <person name="Aerts A."/>
            <person name="Benoit I."/>
            <person name="Boyd A."/>
            <person name="Carlson A."/>
            <person name="Copeland A."/>
            <person name="Coutinho P.M."/>
            <person name="de Vries R.P."/>
            <person name="Ferreira P."/>
            <person name="Findley K."/>
            <person name="Foster B."/>
            <person name="Gaskell J."/>
            <person name="Glotzer D."/>
            <person name="Gorecki P."/>
            <person name="Heitman J."/>
            <person name="Hesse C."/>
            <person name="Hori C."/>
            <person name="Igarashi K."/>
            <person name="Jurgens J.A."/>
            <person name="Kallen N."/>
            <person name="Kersten P."/>
            <person name="Kohler A."/>
            <person name="Kuees U."/>
            <person name="Kumar T.K.A."/>
            <person name="Kuo A."/>
            <person name="LaButti K."/>
            <person name="Larrondo L.F."/>
            <person name="Lindquist E."/>
            <person name="Ling A."/>
            <person name="Lombard V."/>
            <person name="Lucas S."/>
            <person name="Lundell T."/>
            <person name="Martin R."/>
            <person name="McLaughlin D.J."/>
            <person name="Morgenstern I."/>
            <person name="Morin E."/>
            <person name="Murat C."/>
            <person name="Nagy L.G."/>
            <person name="Nolan M."/>
            <person name="Ohm R.A."/>
            <person name="Patyshakuliyeva A."/>
            <person name="Rokas A."/>
            <person name="Ruiz-Duenas F.J."/>
            <person name="Sabat G."/>
            <person name="Salamov A."/>
            <person name="Samejima M."/>
            <person name="Schmutz J."/>
            <person name="Slot J.C."/>
            <person name="St John F."/>
            <person name="Stenlid J."/>
            <person name="Sun H."/>
            <person name="Sun S."/>
            <person name="Syed K."/>
            <person name="Tsang A."/>
            <person name="Wiebenga A."/>
            <person name="Young D."/>
            <person name="Pisabarro A."/>
            <person name="Eastwood D.C."/>
            <person name="Martin F."/>
            <person name="Cullen D."/>
            <person name="Grigoriev I.V."/>
            <person name="Hibbett D.S."/>
        </authorList>
    </citation>
    <scope>NUCLEOTIDE SEQUENCE [LARGE SCALE GENOMIC DNA]</scope>
    <source>
        <strain evidence="2 3">ATCC 11539</strain>
    </source>
</reference>
<feature type="region of interest" description="Disordered" evidence="1">
    <location>
        <begin position="462"/>
        <end position="499"/>
    </location>
</feature>
<dbReference type="GeneID" id="19309800"/>
<dbReference type="AlphaFoldDB" id="S7PWS2"/>
<organism evidence="2 3">
    <name type="scientific">Gloeophyllum trabeum (strain ATCC 11539 / FP-39264 / Madison 617)</name>
    <name type="common">Brown rot fungus</name>
    <dbReference type="NCBI Taxonomy" id="670483"/>
    <lineage>
        <taxon>Eukaryota</taxon>
        <taxon>Fungi</taxon>
        <taxon>Dikarya</taxon>
        <taxon>Basidiomycota</taxon>
        <taxon>Agaricomycotina</taxon>
        <taxon>Agaricomycetes</taxon>
        <taxon>Gloeophyllales</taxon>
        <taxon>Gloeophyllaceae</taxon>
        <taxon>Gloeophyllum</taxon>
    </lineage>
</organism>
<dbReference type="HOGENOM" id="CLU_609804_0_0_1"/>
<evidence type="ECO:0000313" key="2">
    <source>
        <dbReference type="EMBL" id="EPQ51837.1"/>
    </source>
</evidence>
<keyword evidence="3" id="KW-1185">Reference proteome</keyword>
<name>S7PWS2_GLOTA</name>
<evidence type="ECO:0000256" key="1">
    <source>
        <dbReference type="SAM" id="MobiDB-lite"/>
    </source>
</evidence>
<accession>S7PWS2</accession>
<dbReference type="Proteomes" id="UP000030669">
    <property type="component" value="Unassembled WGS sequence"/>
</dbReference>
<protein>
    <submittedName>
        <fullName evidence="2">Uncharacterized protein</fullName>
    </submittedName>
</protein>
<feature type="region of interest" description="Disordered" evidence="1">
    <location>
        <begin position="324"/>
        <end position="386"/>
    </location>
</feature>
<evidence type="ECO:0000313" key="3">
    <source>
        <dbReference type="Proteomes" id="UP000030669"/>
    </source>
</evidence>
<dbReference type="KEGG" id="gtr:GLOTRDRAFT_96086"/>
<feature type="compositionally biased region" description="Basic and acidic residues" evidence="1">
    <location>
        <begin position="357"/>
        <end position="368"/>
    </location>
</feature>
<proteinExistence type="predicted"/>
<dbReference type="EMBL" id="KB469309">
    <property type="protein sequence ID" value="EPQ51837.1"/>
    <property type="molecule type" value="Genomic_DNA"/>
</dbReference>
<dbReference type="RefSeq" id="XP_007869727.1">
    <property type="nucleotide sequence ID" value="XM_007871536.1"/>
</dbReference>